<keyword evidence="2" id="KW-1185">Reference proteome</keyword>
<protein>
    <submittedName>
        <fullName evidence="1">Uncharacterized protein</fullName>
    </submittedName>
</protein>
<name>A0A8H6R547_9EURO</name>
<comment type="caution">
    <text evidence="1">The sequence shown here is derived from an EMBL/GenBank/DDBJ whole genome shotgun (WGS) entry which is preliminary data.</text>
</comment>
<sequence length="110" mass="11963">MHSDLLPTPLDFPLGRPLQQPLHRSQTGRIRHLILGMILSQSPAELLPRSRAVHSGVLVDTLPACPEFISSDTPRAVADGALEELDLSGGRWGGALFRVYLEGIRDGVCE</sequence>
<reference evidence="1" key="1">
    <citation type="submission" date="2020-06" db="EMBL/GenBank/DDBJ databases">
        <title>Draft genome sequences of strains closely related to Aspergillus parafelis and Aspergillus hiratsukae.</title>
        <authorList>
            <person name="Dos Santos R.A.C."/>
            <person name="Rivero-Menendez O."/>
            <person name="Steenwyk J.L."/>
            <person name="Mead M.E."/>
            <person name="Goldman G.H."/>
            <person name="Alastruey-Izquierdo A."/>
            <person name="Rokas A."/>
        </authorList>
    </citation>
    <scope>NUCLEOTIDE SEQUENCE</scope>
    <source>
        <strain evidence="1">CNM-CM7691</strain>
    </source>
</reference>
<gene>
    <name evidence="1" type="ORF">CNMCM7691_005671</name>
</gene>
<organism evidence="1 2">
    <name type="scientific">Aspergillus felis</name>
    <dbReference type="NCBI Taxonomy" id="1287682"/>
    <lineage>
        <taxon>Eukaryota</taxon>
        <taxon>Fungi</taxon>
        <taxon>Dikarya</taxon>
        <taxon>Ascomycota</taxon>
        <taxon>Pezizomycotina</taxon>
        <taxon>Eurotiomycetes</taxon>
        <taxon>Eurotiomycetidae</taxon>
        <taxon>Eurotiales</taxon>
        <taxon>Aspergillaceae</taxon>
        <taxon>Aspergillus</taxon>
        <taxon>Aspergillus subgen. Fumigati</taxon>
    </lineage>
</organism>
<evidence type="ECO:0000313" key="2">
    <source>
        <dbReference type="Proteomes" id="UP000641853"/>
    </source>
</evidence>
<dbReference type="EMBL" id="JACBAG010001611">
    <property type="protein sequence ID" value="KAF7184549.1"/>
    <property type="molecule type" value="Genomic_DNA"/>
</dbReference>
<accession>A0A8H6R547</accession>
<evidence type="ECO:0000313" key="1">
    <source>
        <dbReference type="EMBL" id="KAF7184549.1"/>
    </source>
</evidence>
<dbReference type="Proteomes" id="UP000641853">
    <property type="component" value="Unassembled WGS sequence"/>
</dbReference>
<dbReference type="AlphaFoldDB" id="A0A8H6R547"/>
<proteinExistence type="predicted"/>